<protein>
    <submittedName>
        <fullName evidence="1">Uncharacterized protein</fullName>
    </submittedName>
</protein>
<name>A0A1A8ZRG2_PLAOA</name>
<dbReference type="Proteomes" id="UP000078550">
    <property type="component" value="Unassembled WGS sequence"/>
</dbReference>
<evidence type="ECO:0000313" key="2">
    <source>
        <dbReference type="EMBL" id="SBT47047.1"/>
    </source>
</evidence>
<dbReference type="Proteomes" id="UP000078555">
    <property type="component" value="Unassembled WGS sequence"/>
</dbReference>
<dbReference type="EMBL" id="FLRE01000187">
    <property type="protein sequence ID" value="SBT47047.1"/>
    <property type="molecule type" value="Genomic_DNA"/>
</dbReference>
<keyword evidence="4" id="KW-1185">Reference proteome</keyword>
<proteinExistence type="predicted"/>
<reference evidence="3 4" key="2">
    <citation type="submission" date="2016-05" db="EMBL/GenBank/DDBJ databases">
        <authorList>
            <person name="Naeem Raeece"/>
        </authorList>
    </citation>
    <scope>NUCLEOTIDE SEQUENCE [LARGE SCALE GENOMIC DNA]</scope>
</reference>
<evidence type="ECO:0000313" key="3">
    <source>
        <dbReference type="Proteomes" id="UP000078550"/>
    </source>
</evidence>
<reference evidence="1" key="1">
    <citation type="submission" date="2016-05" db="EMBL/GenBank/DDBJ databases">
        <authorList>
            <person name="Lavstsen T."/>
            <person name="Jespersen J.S."/>
        </authorList>
    </citation>
    <scope>NUCLEOTIDE SEQUENCE [LARGE SCALE GENOMIC DNA]</scope>
</reference>
<dbReference type="AlphaFoldDB" id="A0A1A8ZRG2"/>
<dbReference type="EMBL" id="FLRD01000139">
    <property type="protein sequence ID" value="SBT46471.1"/>
    <property type="molecule type" value="Genomic_DNA"/>
</dbReference>
<gene>
    <name evidence="1" type="ORF">POVWA1_053940</name>
    <name evidence="2" type="ORF">POVWA2_053170</name>
</gene>
<evidence type="ECO:0000313" key="4">
    <source>
        <dbReference type="Proteomes" id="UP000078555"/>
    </source>
</evidence>
<sequence length="66" mass="7712">MSWIESGRISIWQFCNFANELYNDREIEIDACAPPFIAFVPIFRRCAEFQPRGDFSTFLKSKGETN</sequence>
<accession>A0A1A8ZRG2</accession>
<organism evidence="1 4">
    <name type="scientific">Plasmodium ovale wallikeri</name>
    <dbReference type="NCBI Taxonomy" id="864142"/>
    <lineage>
        <taxon>Eukaryota</taxon>
        <taxon>Sar</taxon>
        <taxon>Alveolata</taxon>
        <taxon>Apicomplexa</taxon>
        <taxon>Aconoidasida</taxon>
        <taxon>Haemosporida</taxon>
        <taxon>Plasmodiidae</taxon>
        <taxon>Plasmodium</taxon>
        <taxon>Plasmodium (Plasmodium)</taxon>
    </lineage>
</organism>
<evidence type="ECO:0000313" key="1">
    <source>
        <dbReference type="EMBL" id="SBT46471.1"/>
    </source>
</evidence>